<dbReference type="PANTHER" id="PTHR24242">
    <property type="entry name" value="G-PROTEIN COUPLED RECEPTOR"/>
    <property type="match status" value="1"/>
</dbReference>
<feature type="transmembrane region" description="Helical" evidence="14">
    <location>
        <begin position="272"/>
        <end position="291"/>
    </location>
</feature>
<proteinExistence type="inferred from homology"/>
<evidence type="ECO:0000313" key="16">
    <source>
        <dbReference type="EMBL" id="KAG9466981.1"/>
    </source>
</evidence>
<keyword evidence="11" id="KW-0325">Glycoprotein</keyword>
<sequence length="319" mass="36246">MHPENINTTEFMLVGFKNLHSFRIFVFVLFLLIYIFTLSGNLLIILLVATNARLHSPMYFFLCNLSISEVVFTTNIVPNMLDNLLSEDGSISLPGCLTQYYFFSSTATTECLLLAIMSYDRYLAICRPLHYSSLMNFQMCFQTATWAWLAGLTISMVTLILLCKSHFCGPNVIDNFFCDLSPLIELSCSNKFIIEIESFIFASLLTLFPFVFIITTYCMILYNIYKIPSSNGRKKAFSTCSSHLAVVATYYGTLIIMYVAPSRKQIFNISKALSLLYTVVTPLLNPIVYSLRNKEIHIALNAILIHFTKHFNKHASSSL</sequence>
<dbReference type="InterPro" id="IPR017452">
    <property type="entry name" value="GPCR_Rhodpsn_7TM"/>
</dbReference>
<dbReference type="GO" id="GO:0005886">
    <property type="term" value="C:plasma membrane"/>
    <property type="evidence" value="ECO:0007669"/>
    <property type="project" value="UniProtKB-SubCell"/>
</dbReference>
<keyword evidence="3 14" id="KW-0716">Sensory transduction</keyword>
<dbReference type="EMBL" id="WNTK01001691">
    <property type="protein sequence ID" value="KAG9466981.1"/>
    <property type="molecule type" value="Genomic_DNA"/>
</dbReference>
<dbReference type="InterPro" id="IPR000276">
    <property type="entry name" value="GPCR_Rhodpsn"/>
</dbReference>
<comment type="subcellular location">
    <subcellularLocation>
        <location evidence="1 14">Cell membrane</location>
        <topology evidence="1 14">Multi-pass membrane protein</topology>
    </subcellularLocation>
</comment>
<comment type="similarity">
    <text evidence="13">Belongs to the G-protein coupled receptor 1 family.</text>
</comment>
<dbReference type="GO" id="GO:0004930">
    <property type="term" value="F:G protein-coupled receptor activity"/>
    <property type="evidence" value="ECO:0007669"/>
    <property type="project" value="UniProtKB-KW"/>
</dbReference>
<feature type="domain" description="G-protein coupled receptors family 1 profile" evidence="15">
    <location>
        <begin position="40"/>
        <end position="289"/>
    </location>
</feature>
<evidence type="ECO:0000256" key="11">
    <source>
        <dbReference type="ARBA" id="ARBA00023180"/>
    </source>
</evidence>
<dbReference type="Proteomes" id="UP000770717">
    <property type="component" value="Unassembled WGS sequence"/>
</dbReference>
<dbReference type="SUPFAM" id="SSF81321">
    <property type="entry name" value="Family A G protein-coupled receptor-like"/>
    <property type="match status" value="1"/>
</dbReference>
<dbReference type="GO" id="GO:0004984">
    <property type="term" value="F:olfactory receptor activity"/>
    <property type="evidence" value="ECO:0007669"/>
    <property type="project" value="InterPro"/>
</dbReference>
<evidence type="ECO:0000256" key="14">
    <source>
        <dbReference type="RuleBase" id="RU363047"/>
    </source>
</evidence>
<evidence type="ECO:0000256" key="12">
    <source>
        <dbReference type="ARBA" id="ARBA00023224"/>
    </source>
</evidence>
<reference evidence="16" key="1">
    <citation type="thesis" date="2020" institute="ProQuest LLC" country="789 East Eisenhower Parkway, Ann Arbor, MI, USA">
        <title>Comparative Genomics and Chromosome Evolution.</title>
        <authorList>
            <person name="Mudd A.B."/>
        </authorList>
    </citation>
    <scope>NUCLEOTIDE SEQUENCE</scope>
    <source>
        <strain evidence="16">HN-11 Male</strain>
        <tissue evidence="16">Kidney and liver</tissue>
    </source>
</reference>
<feature type="transmembrane region" description="Helical" evidence="14">
    <location>
        <begin position="140"/>
        <end position="162"/>
    </location>
</feature>
<evidence type="ECO:0000256" key="10">
    <source>
        <dbReference type="ARBA" id="ARBA00023170"/>
    </source>
</evidence>
<keyword evidence="5 14" id="KW-0552">Olfaction</keyword>
<keyword evidence="8 14" id="KW-0472">Membrane</keyword>
<dbReference type="PANTHER" id="PTHR24242:SF393">
    <property type="entry name" value="OLFACTORY RECEPTOR"/>
    <property type="match status" value="1"/>
</dbReference>
<name>A0A8J6EDA1_ELECQ</name>
<dbReference type="PRINTS" id="PR00237">
    <property type="entry name" value="GPCRRHODOPSN"/>
</dbReference>
<organism evidence="16 17">
    <name type="scientific">Eleutherodactylus coqui</name>
    <name type="common">Puerto Rican coqui</name>
    <dbReference type="NCBI Taxonomy" id="57060"/>
    <lineage>
        <taxon>Eukaryota</taxon>
        <taxon>Metazoa</taxon>
        <taxon>Chordata</taxon>
        <taxon>Craniata</taxon>
        <taxon>Vertebrata</taxon>
        <taxon>Euteleostomi</taxon>
        <taxon>Amphibia</taxon>
        <taxon>Batrachia</taxon>
        <taxon>Anura</taxon>
        <taxon>Neobatrachia</taxon>
        <taxon>Hyloidea</taxon>
        <taxon>Eleutherodactylidae</taxon>
        <taxon>Eleutherodactylinae</taxon>
        <taxon>Eleutherodactylus</taxon>
        <taxon>Eleutherodactylus</taxon>
    </lineage>
</organism>
<keyword evidence="2 14" id="KW-1003">Cell membrane</keyword>
<accession>A0A8J6EDA1</accession>
<dbReference type="AlphaFoldDB" id="A0A8J6EDA1"/>
<evidence type="ECO:0000256" key="8">
    <source>
        <dbReference type="ARBA" id="ARBA00023136"/>
    </source>
</evidence>
<dbReference type="PRINTS" id="PR00245">
    <property type="entry name" value="OLFACTORYR"/>
</dbReference>
<evidence type="ECO:0000313" key="17">
    <source>
        <dbReference type="Proteomes" id="UP000770717"/>
    </source>
</evidence>
<evidence type="ECO:0000256" key="7">
    <source>
        <dbReference type="ARBA" id="ARBA00023040"/>
    </source>
</evidence>
<keyword evidence="6 14" id="KW-1133">Transmembrane helix</keyword>
<feature type="transmembrane region" description="Helical" evidence="14">
    <location>
        <begin position="22"/>
        <end position="47"/>
    </location>
</feature>
<keyword evidence="9" id="KW-1015">Disulfide bond</keyword>
<evidence type="ECO:0000256" key="1">
    <source>
        <dbReference type="ARBA" id="ARBA00004651"/>
    </source>
</evidence>
<evidence type="ECO:0000256" key="2">
    <source>
        <dbReference type="ARBA" id="ARBA00022475"/>
    </source>
</evidence>
<feature type="transmembrane region" description="Helical" evidence="14">
    <location>
        <begin position="199"/>
        <end position="224"/>
    </location>
</feature>
<comment type="caution">
    <text evidence="16">The sequence shown here is derived from an EMBL/GenBank/DDBJ whole genome shotgun (WGS) entry which is preliminary data.</text>
</comment>
<feature type="transmembrane region" description="Helical" evidence="14">
    <location>
        <begin position="100"/>
        <end position="119"/>
    </location>
</feature>
<dbReference type="PROSITE" id="PS00237">
    <property type="entry name" value="G_PROTEIN_RECEP_F1_1"/>
    <property type="match status" value="1"/>
</dbReference>
<keyword evidence="4 13" id="KW-0812">Transmembrane</keyword>
<gene>
    <name evidence="16" type="ORF">GDO78_015807</name>
</gene>
<feature type="transmembrane region" description="Helical" evidence="14">
    <location>
        <begin position="236"/>
        <end position="260"/>
    </location>
</feature>
<dbReference type="InterPro" id="IPR050939">
    <property type="entry name" value="Olfactory_GPCR1"/>
</dbReference>
<dbReference type="Pfam" id="PF13853">
    <property type="entry name" value="7tm_4"/>
    <property type="match status" value="1"/>
</dbReference>
<dbReference type="InterPro" id="IPR000725">
    <property type="entry name" value="Olfact_rcpt"/>
</dbReference>
<evidence type="ECO:0000256" key="13">
    <source>
        <dbReference type="RuleBase" id="RU000688"/>
    </source>
</evidence>
<keyword evidence="10 13" id="KW-0675">Receptor</keyword>
<keyword evidence="12 13" id="KW-0807">Transducer</keyword>
<evidence type="ECO:0000256" key="5">
    <source>
        <dbReference type="ARBA" id="ARBA00022725"/>
    </source>
</evidence>
<dbReference type="FunFam" id="1.20.1070.10:FF:000010">
    <property type="entry name" value="Olfactory receptor"/>
    <property type="match status" value="1"/>
</dbReference>
<evidence type="ECO:0000256" key="6">
    <source>
        <dbReference type="ARBA" id="ARBA00022989"/>
    </source>
</evidence>
<evidence type="ECO:0000256" key="9">
    <source>
        <dbReference type="ARBA" id="ARBA00023157"/>
    </source>
</evidence>
<dbReference type="PROSITE" id="PS50262">
    <property type="entry name" value="G_PROTEIN_RECEP_F1_2"/>
    <property type="match status" value="1"/>
</dbReference>
<keyword evidence="17" id="KW-1185">Reference proteome</keyword>
<feature type="transmembrane region" description="Helical" evidence="14">
    <location>
        <begin position="59"/>
        <end position="80"/>
    </location>
</feature>
<evidence type="ECO:0000256" key="3">
    <source>
        <dbReference type="ARBA" id="ARBA00022606"/>
    </source>
</evidence>
<dbReference type="Gene3D" id="1.20.1070.10">
    <property type="entry name" value="Rhodopsin 7-helix transmembrane proteins"/>
    <property type="match status" value="1"/>
</dbReference>
<protein>
    <recommendedName>
        <fullName evidence="14">Olfactory receptor</fullName>
    </recommendedName>
</protein>
<evidence type="ECO:0000256" key="4">
    <source>
        <dbReference type="ARBA" id="ARBA00022692"/>
    </source>
</evidence>
<evidence type="ECO:0000259" key="15">
    <source>
        <dbReference type="PROSITE" id="PS50262"/>
    </source>
</evidence>
<dbReference type="CDD" id="cd15911">
    <property type="entry name" value="7tmA_OR11A-like"/>
    <property type="match status" value="1"/>
</dbReference>
<keyword evidence="7 13" id="KW-0297">G-protein coupled receptor</keyword>
<dbReference type="OrthoDB" id="5967130at2759"/>